<feature type="transmembrane region" description="Helical" evidence="1">
    <location>
        <begin position="132"/>
        <end position="158"/>
    </location>
</feature>
<gene>
    <name evidence="2" type="ORF">KJ970_03285</name>
</gene>
<sequence>MLTLNRKSKNRGLRQVYPSVTRTLELQASKLVRKKSVMPLPLRIAIRSAAGIVIILLLYLIEWILIPRGGTWTEGHLGIVFLFFIPFPMIVGGFLFGYLSFPLLESRISLYLISDPAIYVFVGYIAVEGGTIMTAVGLFGFCVLVPSSLGITLGALLYKKLQTL</sequence>
<protein>
    <submittedName>
        <fullName evidence="2">Uncharacterized protein</fullName>
    </submittedName>
</protein>
<keyword evidence="1" id="KW-0472">Membrane</keyword>
<evidence type="ECO:0000313" key="2">
    <source>
        <dbReference type="EMBL" id="MBU2689924.1"/>
    </source>
</evidence>
<accession>A0A948RUH1</accession>
<dbReference type="AlphaFoldDB" id="A0A948RUH1"/>
<comment type="caution">
    <text evidence="2">The sequence shown here is derived from an EMBL/GenBank/DDBJ whole genome shotgun (WGS) entry which is preliminary data.</text>
</comment>
<evidence type="ECO:0000313" key="3">
    <source>
        <dbReference type="Proteomes" id="UP000777784"/>
    </source>
</evidence>
<dbReference type="EMBL" id="JAHJDP010000020">
    <property type="protein sequence ID" value="MBU2689924.1"/>
    <property type="molecule type" value="Genomic_DNA"/>
</dbReference>
<name>A0A948RUH1_UNCEI</name>
<feature type="transmembrane region" description="Helical" evidence="1">
    <location>
        <begin position="78"/>
        <end position="101"/>
    </location>
</feature>
<keyword evidence="1" id="KW-0812">Transmembrane</keyword>
<keyword evidence="1" id="KW-1133">Transmembrane helix</keyword>
<proteinExistence type="predicted"/>
<reference evidence="2" key="1">
    <citation type="submission" date="2021-05" db="EMBL/GenBank/DDBJ databases">
        <title>Energy efficiency and biological interactions define the core microbiome of deep oligotrophic groundwater.</title>
        <authorList>
            <person name="Mehrshad M."/>
            <person name="Lopez-Fernandez M."/>
            <person name="Bell E."/>
            <person name="Bernier-Latmani R."/>
            <person name="Bertilsson S."/>
            <person name="Dopson M."/>
        </authorList>
    </citation>
    <scope>NUCLEOTIDE SEQUENCE</scope>
    <source>
        <strain evidence="2">Modern_marine.mb.64</strain>
    </source>
</reference>
<evidence type="ECO:0000256" key="1">
    <source>
        <dbReference type="SAM" id="Phobius"/>
    </source>
</evidence>
<organism evidence="2 3">
    <name type="scientific">Eiseniibacteriota bacterium</name>
    <dbReference type="NCBI Taxonomy" id="2212470"/>
    <lineage>
        <taxon>Bacteria</taxon>
        <taxon>Candidatus Eiseniibacteriota</taxon>
    </lineage>
</organism>
<feature type="transmembrane region" description="Helical" evidence="1">
    <location>
        <begin position="108"/>
        <end position="126"/>
    </location>
</feature>
<feature type="transmembrane region" description="Helical" evidence="1">
    <location>
        <begin position="44"/>
        <end position="66"/>
    </location>
</feature>
<dbReference type="Proteomes" id="UP000777784">
    <property type="component" value="Unassembled WGS sequence"/>
</dbReference>